<accession>A0ABM7K1P9</accession>
<reference evidence="2 3" key="1">
    <citation type="journal article" date="2019" name="Emerg. Microbes Infect.">
        <title>Comprehensive subspecies identification of 175 nontuberculous mycobacteria species based on 7547 genomic profiles.</title>
        <authorList>
            <person name="Matsumoto Y."/>
            <person name="Kinjo T."/>
            <person name="Motooka D."/>
            <person name="Nabeya D."/>
            <person name="Jung N."/>
            <person name="Uechi K."/>
            <person name="Horii T."/>
            <person name="Iida T."/>
            <person name="Fujita J."/>
            <person name="Nakamura S."/>
        </authorList>
    </citation>
    <scope>NUCLEOTIDE SEQUENCE [LARGE SCALE GENOMIC DNA]</scope>
    <source>
        <strain evidence="2 3">JCM 30622</strain>
    </source>
</reference>
<evidence type="ECO:0000313" key="2">
    <source>
        <dbReference type="EMBL" id="BBY67821.1"/>
    </source>
</evidence>
<proteinExistence type="predicted"/>
<evidence type="ECO:0000313" key="3">
    <source>
        <dbReference type="Proteomes" id="UP000466578"/>
    </source>
</evidence>
<dbReference type="Proteomes" id="UP000466578">
    <property type="component" value="Chromosome"/>
</dbReference>
<organism evidence="2 3">
    <name type="scientific">Mycobacterium paraintracellulare</name>
    <dbReference type="NCBI Taxonomy" id="1138383"/>
    <lineage>
        <taxon>Bacteria</taxon>
        <taxon>Bacillati</taxon>
        <taxon>Actinomycetota</taxon>
        <taxon>Actinomycetes</taxon>
        <taxon>Mycobacteriales</taxon>
        <taxon>Mycobacteriaceae</taxon>
        <taxon>Mycobacterium</taxon>
        <taxon>Mycobacterium avium complex (MAC)</taxon>
    </lineage>
</organism>
<dbReference type="EMBL" id="AP022597">
    <property type="protein sequence ID" value="BBY67821.1"/>
    <property type="molecule type" value="Genomic_DNA"/>
</dbReference>
<sequence>MTFNEGMQIDTSAASSSGGGGMGMAVGGGGLGLIILLGALFLGVDPGRVMNQPQTNTGGYSAPGFDLSQCKTGADANKYVQCRVVATGNSVDAVWHQLMPGYTRPMCACSATR</sequence>
<name>A0ABM7K1P9_9MYCO</name>
<protein>
    <recommendedName>
        <fullName evidence="4">DUF4333 domain-containing protein</fullName>
    </recommendedName>
</protein>
<gene>
    <name evidence="2" type="ORF">MPRI_00080</name>
</gene>
<feature type="transmembrane region" description="Helical" evidence="1">
    <location>
        <begin position="20"/>
        <end position="44"/>
    </location>
</feature>
<keyword evidence="1" id="KW-1133">Transmembrane helix</keyword>
<dbReference type="Pfam" id="PF04228">
    <property type="entry name" value="Zn_peptidase"/>
    <property type="match status" value="1"/>
</dbReference>
<evidence type="ECO:0008006" key="4">
    <source>
        <dbReference type="Google" id="ProtNLM"/>
    </source>
</evidence>
<keyword evidence="3" id="KW-1185">Reference proteome</keyword>
<dbReference type="InterPro" id="IPR007343">
    <property type="entry name" value="Uncharacterised_pept_Zn_put"/>
</dbReference>
<evidence type="ECO:0000256" key="1">
    <source>
        <dbReference type="SAM" id="Phobius"/>
    </source>
</evidence>
<keyword evidence="1" id="KW-0472">Membrane</keyword>
<keyword evidence="1" id="KW-0812">Transmembrane</keyword>